<reference evidence="3 4" key="1">
    <citation type="submission" date="2018-02" db="EMBL/GenBank/DDBJ databases">
        <title>Genome sequencing of Solimonas sp. HR-BB.</title>
        <authorList>
            <person name="Lee Y."/>
            <person name="Jeon C.O."/>
        </authorList>
    </citation>
    <scope>NUCLEOTIDE SEQUENCE [LARGE SCALE GENOMIC DNA]</scope>
    <source>
        <strain evidence="3 4">HR-BB</strain>
    </source>
</reference>
<dbReference type="Proteomes" id="UP000238220">
    <property type="component" value="Unassembled WGS sequence"/>
</dbReference>
<accession>A0A2S5TCN9</accession>
<feature type="chain" id="PRO_5015741472" evidence="2">
    <location>
        <begin position="24"/>
        <end position="125"/>
    </location>
</feature>
<gene>
    <name evidence="3" type="ORF">C3942_17080</name>
</gene>
<evidence type="ECO:0000313" key="4">
    <source>
        <dbReference type="Proteomes" id="UP000238220"/>
    </source>
</evidence>
<evidence type="ECO:0000256" key="2">
    <source>
        <dbReference type="SAM" id="SignalP"/>
    </source>
</evidence>
<feature type="signal peptide" evidence="2">
    <location>
        <begin position="1"/>
        <end position="23"/>
    </location>
</feature>
<protein>
    <submittedName>
        <fullName evidence="3">Uncharacterized protein</fullName>
    </submittedName>
</protein>
<sequence length="125" mass="13179">MRRGVWAVLIVMATLLPWRVALACAHDAASMQQRCCCTDAMAPCPQVSSGVGKCCKQVVALQAQVRDAEADALPTFSGDKTPAPPPLSHLAPDWIGHPPPLKAPGTSPPGLAGTRTYLVTARLRL</sequence>
<name>A0A2S5TCN9_9GAMM</name>
<evidence type="ECO:0000313" key="3">
    <source>
        <dbReference type="EMBL" id="PPE72761.1"/>
    </source>
</evidence>
<dbReference type="EMBL" id="PSNW01000010">
    <property type="protein sequence ID" value="PPE72761.1"/>
    <property type="molecule type" value="Genomic_DNA"/>
</dbReference>
<dbReference type="AlphaFoldDB" id="A0A2S5TCN9"/>
<keyword evidence="4" id="KW-1185">Reference proteome</keyword>
<comment type="caution">
    <text evidence="3">The sequence shown here is derived from an EMBL/GenBank/DDBJ whole genome shotgun (WGS) entry which is preliminary data.</text>
</comment>
<evidence type="ECO:0000256" key="1">
    <source>
        <dbReference type="SAM" id="MobiDB-lite"/>
    </source>
</evidence>
<proteinExistence type="predicted"/>
<organism evidence="3 4">
    <name type="scientific">Solimonas fluminis</name>
    <dbReference type="NCBI Taxonomy" id="2086571"/>
    <lineage>
        <taxon>Bacteria</taxon>
        <taxon>Pseudomonadati</taxon>
        <taxon>Pseudomonadota</taxon>
        <taxon>Gammaproteobacteria</taxon>
        <taxon>Nevskiales</taxon>
        <taxon>Nevskiaceae</taxon>
        <taxon>Solimonas</taxon>
    </lineage>
</organism>
<keyword evidence="2" id="KW-0732">Signal</keyword>
<feature type="region of interest" description="Disordered" evidence="1">
    <location>
        <begin position="74"/>
        <end position="109"/>
    </location>
</feature>